<dbReference type="Proteomes" id="UP001595823">
    <property type="component" value="Unassembled WGS sequence"/>
</dbReference>
<sequence>MSDPSLYQEACSQGCSDPASSACNPDGPCRSCGAACGGARDAGPFSMSVALFVWARLDGDRLARAEAAHRPWARDLGLRAIAFYRRRVSRRLNVTCRYVPSCSGYGYRAVRRYGLWTGSRLALLRIWHCRPGVRHGTRDPVPAPGADR</sequence>
<accession>A0ABV8TXN1</accession>
<dbReference type="RefSeq" id="WP_380619543.1">
    <property type="nucleotide sequence ID" value="NZ_JBHSDK010000012.1"/>
</dbReference>
<dbReference type="EMBL" id="JBHSDK010000012">
    <property type="protein sequence ID" value="MFC4335141.1"/>
    <property type="molecule type" value="Genomic_DNA"/>
</dbReference>
<dbReference type="PANTHER" id="PTHR33383">
    <property type="entry name" value="MEMBRANE PROTEIN INSERTION EFFICIENCY FACTOR-RELATED"/>
    <property type="match status" value="1"/>
</dbReference>
<dbReference type="Pfam" id="PF01809">
    <property type="entry name" value="YidD"/>
    <property type="match status" value="1"/>
</dbReference>
<organism evidence="1 2">
    <name type="scientific">Salininema proteolyticum</name>
    <dbReference type="NCBI Taxonomy" id="1607685"/>
    <lineage>
        <taxon>Bacteria</taxon>
        <taxon>Bacillati</taxon>
        <taxon>Actinomycetota</taxon>
        <taxon>Actinomycetes</taxon>
        <taxon>Glycomycetales</taxon>
        <taxon>Glycomycetaceae</taxon>
        <taxon>Salininema</taxon>
    </lineage>
</organism>
<gene>
    <name evidence="1" type="primary">yidD</name>
    <name evidence="1" type="ORF">ACFPET_08005</name>
</gene>
<evidence type="ECO:0000313" key="2">
    <source>
        <dbReference type="Proteomes" id="UP001595823"/>
    </source>
</evidence>
<protein>
    <submittedName>
        <fullName evidence="1">Membrane protein insertion efficiency factor YidD</fullName>
    </submittedName>
</protein>
<dbReference type="PANTHER" id="PTHR33383:SF1">
    <property type="entry name" value="MEMBRANE PROTEIN INSERTION EFFICIENCY FACTOR-RELATED"/>
    <property type="match status" value="1"/>
</dbReference>
<reference evidence="2" key="1">
    <citation type="journal article" date="2019" name="Int. J. Syst. Evol. Microbiol.">
        <title>The Global Catalogue of Microorganisms (GCM) 10K type strain sequencing project: providing services to taxonomists for standard genome sequencing and annotation.</title>
        <authorList>
            <consortium name="The Broad Institute Genomics Platform"/>
            <consortium name="The Broad Institute Genome Sequencing Center for Infectious Disease"/>
            <person name="Wu L."/>
            <person name="Ma J."/>
        </authorList>
    </citation>
    <scope>NUCLEOTIDE SEQUENCE [LARGE SCALE GENOMIC DNA]</scope>
    <source>
        <strain evidence="2">IBRC-M 10908</strain>
    </source>
</reference>
<dbReference type="InterPro" id="IPR002696">
    <property type="entry name" value="Membr_insert_effic_factor_YidD"/>
</dbReference>
<evidence type="ECO:0000313" key="1">
    <source>
        <dbReference type="EMBL" id="MFC4335141.1"/>
    </source>
</evidence>
<dbReference type="SMART" id="SM01234">
    <property type="entry name" value="Haemolytic"/>
    <property type="match status" value="1"/>
</dbReference>
<keyword evidence="2" id="KW-1185">Reference proteome</keyword>
<name>A0ABV8TXN1_9ACTN</name>
<proteinExistence type="predicted"/>
<comment type="caution">
    <text evidence="1">The sequence shown here is derived from an EMBL/GenBank/DDBJ whole genome shotgun (WGS) entry which is preliminary data.</text>
</comment>
<dbReference type="NCBIfam" id="TIGR00278">
    <property type="entry name" value="membrane protein insertion efficiency factor YidD"/>
    <property type="match status" value="1"/>
</dbReference>